<dbReference type="EMBL" id="OZ021736">
    <property type="protein sequence ID" value="CAK9314430.1"/>
    <property type="molecule type" value="Genomic_DNA"/>
</dbReference>
<dbReference type="InterPro" id="IPR050965">
    <property type="entry name" value="UPF0336/Enoyl-CoA_hydratase"/>
</dbReference>
<evidence type="ECO:0000313" key="2">
    <source>
        <dbReference type="EMBL" id="CAK9314430.1"/>
    </source>
</evidence>
<dbReference type="CDD" id="cd03449">
    <property type="entry name" value="R_hydratase"/>
    <property type="match status" value="1"/>
</dbReference>
<accession>A0ABP0Y1W5</accession>
<dbReference type="Proteomes" id="UP001642487">
    <property type="component" value="Chromosome 2"/>
</dbReference>
<dbReference type="SUPFAM" id="SSF54637">
    <property type="entry name" value="Thioesterase/thiol ester dehydrase-isomerase"/>
    <property type="match status" value="1"/>
</dbReference>
<dbReference type="PANTHER" id="PTHR43437">
    <property type="entry name" value="HYDROXYACYL-THIOESTER DEHYDRATASE TYPE 2, MITOCHONDRIAL-RELATED"/>
    <property type="match status" value="1"/>
</dbReference>
<organism evidence="2 3">
    <name type="scientific">Citrullus colocynthis</name>
    <name type="common">colocynth</name>
    <dbReference type="NCBI Taxonomy" id="252529"/>
    <lineage>
        <taxon>Eukaryota</taxon>
        <taxon>Viridiplantae</taxon>
        <taxon>Streptophyta</taxon>
        <taxon>Embryophyta</taxon>
        <taxon>Tracheophyta</taxon>
        <taxon>Spermatophyta</taxon>
        <taxon>Magnoliopsida</taxon>
        <taxon>eudicotyledons</taxon>
        <taxon>Gunneridae</taxon>
        <taxon>Pentapetalae</taxon>
        <taxon>rosids</taxon>
        <taxon>fabids</taxon>
        <taxon>Cucurbitales</taxon>
        <taxon>Cucurbitaceae</taxon>
        <taxon>Benincaseae</taxon>
        <taxon>Citrullus</taxon>
    </lineage>
</organism>
<feature type="domain" description="MaoC-like" evidence="1">
    <location>
        <begin position="36"/>
        <end position="120"/>
    </location>
</feature>
<gene>
    <name evidence="2" type="ORF">CITCOLO1_LOCUS6182</name>
</gene>
<evidence type="ECO:0000259" key="1">
    <source>
        <dbReference type="Pfam" id="PF01575"/>
    </source>
</evidence>
<dbReference type="InterPro" id="IPR002539">
    <property type="entry name" value="MaoC-like_dom"/>
</dbReference>
<reference evidence="2 3" key="1">
    <citation type="submission" date="2024-03" db="EMBL/GenBank/DDBJ databases">
        <authorList>
            <person name="Gkanogiannis A."/>
            <person name="Becerra Lopez-Lavalle L."/>
        </authorList>
    </citation>
    <scope>NUCLEOTIDE SEQUENCE [LARGE SCALE GENOMIC DNA]</scope>
</reference>
<dbReference type="Pfam" id="PF01575">
    <property type="entry name" value="MaoC_dehydratas"/>
    <property type="match status" value="1"/>
</dbReference>
<dbReference type="PANTHER" id="PTHR43437:SF3">
    <property type="entry name" value="HYDROXYACYL-THIOESTER DEHYDRATASE TYPE 2, MITOCHONDRIAL"/>
    <property type="match status" value="1"/>
</dbReference>
<protein>
    <recommendedName>
        <fullName evidence="1">MaoC-like domain-containing protein</fullName>
    </recommendedName>
</protein>
<evidence type="ECO:0000313" key="3">
    <source>
        <dbReference type="Proteomes" id="UP001642487"/>
    </source>
</evidence>
<keyword evidence="3" id="KW-1185">Reference proteome</keyword>
<proteinExistence type="predicted"/>
<name>A0ABP0Y1W5_9ROSI</name>
<sequence>MLSRGLFSTSISSSLKCFSSSTSNVIKVGDILSYSRIFTGEDVLEYSKVSHDSNPLHFDSELARRSGFDSRLVHGMLVASMFPHIISSHFPGAIYVSQSLNFKLPVYVGEKIVGQVEAIDLIGNKKRYLAKFKTKCLRNGNELVIEGEARAILPSDFHSTHG</sequence>
<dbReference type="InterPro" id="IPR029069">
    <property type="entry name" value="HotDog_dom_sf"/>
</dbReference>
<dbReference type="Gene3D" id="3.10.129.10">
    <property type="entry name" value="Hotdog Thioesterase"/>
    <property type="match status" value="1"/>
</dbReference>